<evidence type="ECO:0000313" key="1">
    <source>
        <dbReference type="EMBL" id="KAH1083337.1"/>
    </source>
</evidence>
<keyword evidence="2" id="KW-1185">Reference proteome</keyword>
<organism evidence="1 2">
    <name type="scientific">Gossypium stocksii</name>
    <dbReference type="NCBI Taxonomy" id="47602"/>
    <lineage>
        <taxon>Eukaryota</taxon>
        <taxon>Viridiplantae</taxon>
        <taxon>Streptophyta</taxon>
        <taxon>Embryophyta</taxon>
        <taxon>Tracheophyta</taxon>
        <taxon>Spermatophyta</taxon>
        <taxon>Magnoliopsida</taxon>
        <taxon>eudicotyledons</taxon>
        <taxon>Gunneridae</taxon>
        <taxon>Pentapetalae</taxon>
        <taxon>rosids</taxon>
        <taxon>malvids</taxon>
        <taxon>Malvales</taxon>
        <taxon>Malvaceae</taxon>
        <taxon>Malvoideae</taxon>
        <taxon>Gossypium</taxon>
    </lineage>
</organism>
<proteinExistence type="predicted"/>
<accession>A0A9D3VJG5</accession>
<dbReference type="AlphaFoldDB" id="A0A9D3VJG5"/>
<dbReference type="EMBL" id="JAIQCV010000007">
    <property type="protein sequence ID" value="KAH1083337.1"/>
    <property type="molecule type" value="Genomic_DNA"/>
</dbReference>
<evidence type="ECO:0000313" key="2">
    <source>
        <dbReference type="Proteomes" id="UP000828251"/>
    </source>
</evidence>
<dbReference type="Proteomes" id="UP000828251">
    <property type="component" value="Unassembled WGS sequence"/>
</dbReference>
<protein>
    <submittedName>
        <fullName evidence="1">Uncharacterized protein</fullName>
    </submittedName>
</protein>
<gene>
    <name evidence="1" type="ORF">J1N35_023098</name>
</gene>
<sequence>METAVGRGRKNSRSRDILSALESRVVPLEECMGEMKETLEAIEVYMAKAFSSNMDTLQALLNIDVGKLIENNDALEARMIAMKEEN</sequence>
<dbReference type="OrthoDB" id="996639at2759"/>
<reference evidence="1 2" key="1">
    <citation type="journal article" date="2021" name="Plant Biotechnol. J.">
        <title>Multi-omics assisted identification of the key and species-specific regulatory components of drought-tolerant mechanisms in Gossypium stocksii.</title>
        <authorList>
            <person name="Yu D."/>
            <person name="Ke L."/>
            <person name="Zhang D."/>
            <person name="Wu Y."/>
            <person name="Sun Y."/>
            <person name="Mei J."/>
            <person name="Sun J."/>
            <person name="Sun Y."/>
        </authorList>
    </citation>
    <scope>NUCLEOTIDE SEQUENCE [LARGE SCALE GENOMIC DNA]</scope>
    <source>
        <strain evidence="2">cv. E1</strain>
        <tissue evidence="1">Leaf</tissue>
    </source>
</reference>
<name>A0A9D3VJG5_9ROSI</name>
<comment type="caution">
    <text evidence="1">The sequence shown here is derived from an EMBL/GenBank/DDBJ whole genome shotgun (WGS) entry which is preliminary data.</text>
</comment>